<dbReference type="GO" id="GO:0005886">
    <property type="term" value="C:plasma membrane"/>
    <property type="evidence" value="ECO:0007669"/>
    <property type="project" value="UniProtKB-SubCell"/>
</dbReference>
<evidence type="ECO:0000256" key="1">
    <source>
        <dbReference type="RuleBase" id="RU363076"/>
    </source>
</evidence>
<comment type="caution">
    <text evidence="2">The sequence shown here is derived from an EMBL/GenBank/DDBJ whole genome shotgun (WGS) entry which is preliminary data.</text>
</comment>
<comment type="similarity">
    <text evidence="1">Belongs to the SURF1 family.</text>
</comment>
<keyword evidence="1" id="KW-0812">Transmembrane</keyword>
<sequence length="248" mass="27821">MTTWHKQRPFHHRRWIVLIFTLGASVGLCKLALWQWQRAAEKDIWLARMAEAQQTAPLTLTQLDWTAPDRWDGMPLRGRVEWLSPYVWLLDNQAVAGEIGYDIIIPVRAGKGATAVKQSSSQAPLLLVNLGWIPAPASRDRLPEPVIPAALELDGLLRISPGGLLLGQNIEPGAYPNRIQSVRVTSLSEQTSLPLVDAVFYQQKTPFIYHYQQNVMPPEKHRAYALQWLGLALVVLVGGLMLTRRSSP</sequence>
<accession>A0A2M8H7L6</accession>
<proteinExistence type="inferred from homology"/>
<dbReference type="AlphaFoldDB" id="A0A2M8H7L6"/>
<comment type="subcellular location">
    <subcellularLocation>
        <location evidence="1">Cell membrane</location>
        <topology evidence="1">Multi-pass membrane protein</topology>
    </subcellularLocation>
</comment>
<feature type="transmembrane region" description="Helical" evidence="1">
    <location>
        <begin position="224"/>
        <end position="243"/>
    </location>
</feature>
<keyword evidence="1" id="KW-1003">Cell membrane</keyword>
<dbReference type="EMBL" id="PGCP01000022">
    <property type="protein sequence ID" value="PJC92564.1"/>
    <property type="molecule type" value="Genomic_DNA"/>
</dbReference>
<evidence type="ECO:0000313" key="3">
    <source>
        <dbReference type="Proteomes" id="UP000232060"/>
    </source>
</evidence>
<dbReference type="Proteomes" id="UP000232060">
    <property type="component" value="Unassembled WGS sequence"/>
</dbReference>
<reference evidence="2 3" key="1">
    <citation type="submission" date="2017-11" db="EMBL/GenBank/DDBJ databases">
        <title>Draft genome sequence of environmental isolate Aeromonas lusitania sp. nov. MDC 2473.</title>
        <authorList>
            <person name="Colston S.M."/>
            <person name="Navarro A."/>
            <person name="Martinez-Murcia A.J."/>
            <person name="Graf J."/>
        </authorList>
    </citation>
    <scope>NUCLEOTIDE SEQUENCE [LARGE SCALE GENOMIC DNA]</scope>
    <source>
        <strain evidence="2 3">MDC 2473</strain>
    </source>
</reference>
<evidence type="ECO:0000313" key="2">
    <source>
        <dbReference type="EMBL" id="PJC92564.1"/>
    </source>
</evidence>
<dbReference type="Pfam" id="PF02104">
    <property type="entry name" value="SURF1"/>
    <property type="match status" value="1"/>
</dbReference>
<dbReference type="OrthoDB" id="9789940at2"/>
<name>A0A2M8H7L6_9GAMM</name>
<feature type="transmembrane region" description="Helical" evidence="1">
    <location>
        <begin position="15"/>
        <end position="36"/>
    </location>
</feature>
<gene>
    <name evidence="2" type="ORF">CUC44_14120</name>
</gene>
<organism evidence="2 3">
    <name type="scientific">Aeromonas lusitana</name>
    <dbReference type="NCBI Taxonomy" id="931529"/>
    <lineage>
        <taxon>Bacteria</taxon>
        <taxon>Pseudomonadati</taxon>
        <taxon>Pseudomonadota</taxon>
        <taxon>Gammaproteobacteria</taxon>
        <taxon>Aeromonadales</taxon>
        <taxon>Aeromonadaceae</taxon>
        <taxon>Aeromonas</taxon>
    </lineage>
</organism>
<keyword evidence="1" id="KW-0472">Membrane</keyword>
<protein>
    <recommendedName>
        <fullName evidence="1">SURF1-like protein</fullName>
    </recommendedName>
</protein>
<keyword evidence="1" id="KW-1133">Transmembrane helix</keyword>
<dbReference type="PROSITE" id="PS50895">
    <property type="entry name" value="SURF1"/>
    <property type="match status" value="1"/>
</dbReference>
<dbReference type="CDD" id="cd06662">
    <property type="entry name" value="SURF1"/>
    <property type="match status" value="1"/>
</dbReference>
<dbReference type="InterPro" id="IPR002994">
    <property type="entry name" value="Surf1/Shy1"/>
</dbReference>
<keyword evidence="3" id="KW-1185">Reference proteome</keyword>